<dbReference type="PANTHER" id="PTHR36347">
    <property type="entry name" value="EXPRESSED PROTEIN"/>
    <property type="match status" value="1"/>
</dbReference>
<dbReference type="EMBL" id="AMZH03011067">
    <property type="protein sequence ID" value="RRT53579.1"/>
    <property type="molecule type" value="Genomic_DNA"/>
</dbReference>
<sequence length="186" mass="20631">QSRVESTAQLRREQSRVANMAAKLLHPSLYPNHCYLRRPRPLSTSLTRLRLHHLRATNDNEVASTGDKPSGDAAAAADTASGPASPSPPPPRTLNIRYRRRSRNQARQQSAKKPPPKKDWESMTLGEKAVELYVGEKGLLFWLNKFAYASIFIIAGGWILFRFVGPSLGLYQLDSAPLPPSAIFKG</sequence>
<evidence type="ECO:0000256" key="2">
    <source>
        <dbReference type="SAM" id="Phobius"/>
    </source>
</evidence>
<feature type="compositionally biased region" description="Low complexity" evidence="1">
    <location>
        <begin position="71"/>
        <end position="84"/>
    </location>
</feature>
<evidence type="ECO:0000256" key="1">
    <source>
        <dbReference type="SAM" id="MobiDB-lite"/>
    </source>
</evidence>
<organism evidence="3 4">
    <name type="scientific">Ensete ventricosum</name>
    <name type="common">Abyssinian banana</name>
    <name type="synonym">Musa ensete</name>
    <dbReference type="NCBI Taxonomy" id="4639"/>
    <lineage>
        <taxon>Eukaryota</taxon>
        <taxon>Viridiplantae</taxon>
        <taxon>Streptophyta</taxon>
        <taxon>Embryophyta</taxon>
        <taxon>Tracheophyta</taxon>
        <taxon>Spermatophyta</taxon>
        <taxon>Magnoliopsida</taxon>
        <taxon>Liliopsida</taxon>
        <taxon>Zingiberales</taxon>
        <taxon>Musaceae</taxon>
        <taxon>Ensete</taxon>
    </lineage>
</organism>
<gene>
    <name evidence="3" type="ORF">B296_00043586</name>
</gene>
<dbReference type="PANTHER" id="PTHR36347:SF1">
    <property type="entry name" value="EXPRESSED PROTEIN"/>
    <property type="match status" value="1"/>
</dbReference>
<keyword evidence="2" id="KW-0812">Transmembrane</keyword>
<evidence type="ECO:0000313" key="3">
    <source>
        <dbReference type="EMBL" id="RRT53579.1"/>
    </source>
</evidence>
<accession>A0A426YPD1</accession>
<protein>
    <submittedName>
        <fullName evidence="3">Uncharacterized protein</fullName>
    </submittedName>
</protein>
<feature type="non-terminal residue" evidence="3">
    <location>
        <position position="1"/>
    </location>
</feature>
<evidence type="ECO:0000313" key="4">
    <source>
        <dbReference type="Proteomes" id="UP000287651"/>
    </source>
</evidence>
<feature type="region of interest" description="Disordered" evidence="1">
    <location>
        <begin position="57"/>
        <end position="121"/>
    </location>
</feature>
<dbReference type="Proteomes" id="UP000287651">
    <property type="component" value="Unassembled WGS sequence"/>
</dbReference>
<reference evidence="3 4" key="1">
    <citation type="journal article" date="2014" name="Agronomy (Basel)">
        <title>A Draft Genome Sequence for Ensete ventricosum, the Drought-Tolerant Tree Against Hunger.</title>
        <authorList>
            <person name="Harrison J."/>
            <person name="Moore K.A."/>
            <person name="Paszkiewicz K."/>
            <person name="Jones T."/>
            <person name="Grant M."/>
            <person name="Ambacheew D."/>
            <person name="Muzemil S."/>
            <person name="Studholme D.J."/>
        </authorList>
    </citation>
    <scope>NUCLEOTIDE SEQUENCE [LARGE SCALE GENOMIC DNA]</scope>
</reference>
<proteinExistence type="predicted"/>
<dbReference type="GO" id="GO:0009507">
    <property type="term" value="C:chloroplast"/>
    <property type="evidence" value="ECO:0007669"/>
    <property type="project" value="TreeGrafter"/>
</dbReference>
<comment type="caution">
    <text evidence="3">The sequence shown here is derived from an EMBL/GenBank/DDBJ whole genome shotgun (WGS) entry which is preliminary data.</text>
</comment>
<name>A0A426YPD1_ENSVE</name>
<feature type="transmembrane region" description="Helical" evidence="2">
    <location>
        <begin position="146"/>
        <end position="165"/>
    </location>
</feature>
<dbReference type="AlphaFoldDB" id="A0A426YPD1"/>
<keyword evidence="2" id="KW-1133">Transmembrane helix</keyword>
<keyword evidence="2" id="KW-0472">Membrane</keyword>